<evidence type="ECO:0000313" key="4">
    <source>
        <dbReference type="Proteomes" id="UP000441080"/>
    </source>
</evidence>
<organism evidence="3 4">
    <name type="scientific">Microcystis aeruginosa NIES-3807</name>
    <dbReference type="NCBI Taxonomy" id="2517785"/>
    <lineage>
        <taxon>Bacteria</taxon>
        <taxon>Bacillati</taxon>
        <taxon>Cyanobacteriota</taxon>
        <taxon>Cyanophyceae</taxon>
        <taxon>Oscillatoriophycideae</taxon>
        <taxon>Chroococcales</taxon>
        <taxon>Microcystaceae</taxon>
        <taxon>Microcystis</taxon>
    </lineage>
</organism>
<dbReference type="AlphaFoldDB" id="A0AAD3AX46"/>
<protein>
    <recommendedName>
        <fullName evidence="2">Ice-binding protein C-terminal domain-containing protein</fullName>
    </recommendedName>
</protein>
<dbReference type="InterPro" id="IPR013424">
    <property type="entry name" value="Ice-binding_C"/>
</dbReference>
<keyword evidence="1" id="KW-0732">Signal</keyword>
<evidence type="ECO:0000259" key="2">
    <source>
        <dbReference type="Pfam" id="PF07589"/>
    </source>
</evidence>
<proteinExistence type="predicted"/>
<dbReference type="Proteomes" id="UP000441080">
    <property type="component" value="Unassembled WGS sequence"/>
</dbReference>
<feature type="chain" id="PRO_5042191857" description="Ice-binding protein C-terminal domain-containing protein" evidence="1">
    <location>
        <begin position="24"/>
        <end position="220"/>
    </location>
</feature>
<dbReference type="Pfam" id="PF07589">
    <property type="entry name" value="PEP-CTERM"/>
    <property type="match status" value="1"/>
</dbReference>
<gene>
    <name evidence="3" type="ORF">NIES3807_05470</name>
</gene>
<reference evidence="3 4" key="1">
    <citation type="submission" date="2019-02" db="EMBL/GenBank/DDBJ databases">
        <title>Draft genome sequence of Arthrospira platensis NIES-3807.</title>
        <authorList>
            <person name="Yamaguchi H."/>
            <person name="Suzuki S."/>
            <person name="Kawachi M."/>
        </authorList>
    </citation>
    <scope>NUCLEOTIDE SEQUENCE [LARGE SCALE GENOMIC DNA]</scope>
    <source>
        <strain evidence="3 4">NIES-3807</strain>
    </source>
</reference>
<sequence length="220" mass="22432">MNRGLLAVASIGAILTLSEVANAAVFTVANFADPNFTVTLGDKVFSNFSISGSTVDLEDQITIGFVGGVFQLNYSASAGANIALTTPGTLTYKVTIPATFTNEFATAGTNAQGSTGPAATFGKSLTATNLTPNTLNFVSTAGTVTGTFSAGTKAIDVTSTWGLDTPNSFINSFSDQYTQNPVNPTPIAVPEPSAVLGLAALGLAGVVGRSVSRSLHNKRQ</sequence>
<evidence type="ECO:0000256" key="1">
    <source>
        <dbReference type="SAM" id="SignalP"/>
    </source>
</evidence>
<name>A0AAD3AX46_MICAE</name>
<feature type="domain" description="Ice-binding protein C-terminal" evidence="2">
    <location>
        <begin position="188"/>
        <end position="209"/>
    </location>
</feature>
<evidence type="ECO:0000313" key="3">
    <source>
        <dbReference type="EMBL" id="GCL57392.1"/>
    </source>
</evidence>
<accession>A0AAD3AX46</accession>
<comment type="caution">
    <text evidence="3">The sequence shown here is derived from an EMBL/GenBank/DDBJ whole genome shotgun (WGS) entry which is preliminary data.</text>
</comment>
<dbReference type="EMBL" id="BJCK01000004">
    <property type="protein sequence ID" value="GCL57392.1"/>
    <property type="molecule type" value="Genomic_DNA"/>
</dbReference>
<feature type="signal peptide" evidence="1">
    <location>
        <begin position="1"/>
        <end position="23"/>
    </location>
</feature>